<dbReference type="GO" id="GO:0003735">
    <property type="term" value="F:structural constituent of ribosome"/>
    <property type="evidence" value="ECO:0007669"/>
    <property type="project" value="InterPro"/>
</dbReference>
<feature type="compositionally biased region" description="Low complexity" evidence="11">
    <location>
        <begin position="118"/>
        <end position="133"/>
    </location>
</feature>
<dbReference type="InterPro" id="IPR036394">
    <property type="entry name" value="Ribosomal_uL22_sf"/>
</dbReference>
<evidence type="ECO:0000256" key="7">
    <source>
        <dbReference type="HAMAP-Rule" id="MF_01331"/>
    </source>
</evidence>
<keyword evidence="3 7" id="KW-0694">RNA-binding</keyword>
<name>A0A0H4TBX7_9BACT</name>
<evidence type="ECO:0000256" key="11">
    <source>
        <dbReference type="SAM" id="MobiDB-lite"/>
    </source>
</evidence>
<evidence type="ECO:0000256" key="1">
    <source>
        <dbReference type="ARBA" id="ARBA00009451"/>
    </source>
</evidence>
<evidence type="ECO:0000313" key="12">
    <source>
        <dbReference type="EMBL" id="AKQ05496.1"/>
    </source>
</evidence>
<dbReference type="AlphaFoldDB" id="A0A0H4TBX7"/>
<evidence type="ECO:0000256" key="6">
    <source>
        <dbReference type="ARBA" id="ARBA00035207"/>
    </source>
</evidence>
<keyword evidence="4 7" id="KW-0689">Ribosomal protein</keyword>
<evidence type="ECO:0000256" key="2">
    <source>
        <dbReference type="ARBA" id="ARBA00022730"/>
    </source>
</evidence>
<dbReference type="GO" id="GO:0006412">
    <property type="term" value="P:translation"/>
    <property type="evidence" value="ECO:0007669"/>
    <property type="project" value="UniProtKB-UniRule"/>
</dbReference>
<dbReference type="InterPro" id="IPR005727">
    <property type="entry name" value="Ribosomal_uL22_bac/chlpt-type"/>
</dbReference>
<comment type="function">
    <text evidence="7 10">This protein binds specifically to 23S rRNA; its binding is stimulated by other ribosomal proteins, e.g., L4, L17, and L20. It is important during the early stages of 50S assembly. It makes multiple contacts with different domains of the 23S rRNA in the assembled 50S subunit and ribosome.</text>
</comment>
<dbReference type="GO" id="GO:0019843">
    <property type="term" value="F:rRNA binding"/>
    <property type="evidence" value="ECO:0007669"/>
    <property type="project" value="UniProtKB-UniRule"/>
</dbReference>
<dbReference type="EMBL" id="KT007078">
    <property type="protein sequence ID" value="AKQ05496.1"/>
    <property type="molecule type" value="Genomic_DNA"/>
</dbReference>
<dbReference type="Gene3D" id="3.90.470.10">
    <property type="entry name" value="Ribosomal protein L22/L17"/>
    <property type="match status" value="1"/>
</dbReference>
<gene>
    <name evidence="7 12" type="primary">rplV</name>
</gene>
<keyword evidence="2 7" id="KW-0699">rRNA-binding</keyword>
<comment type="subunit">
    <text evidence="7 9">Part of the 50S ribosomal subunit.</text>
</comment>
<keyword evidence="5 7" id="KW-0687">Ribonucleoprotein</keyword>
<evidence type="ECO:0000256" key="9">
    <source>
        <dbReference type="RuleBase" id="RU004006"/>
    </source>
</evidence>
<accession>A0A0H4TBX7</accession>
<dbReference type="InterPro" id="IPR001063">
    <property type="entry name" value="Ribosomal_uL22"/>
</dbReference>
<evidence type="ECO:0000256" key="10">
    <source>
        <dbReference type="RuleBase" id="RU004008"/>
    </source>
</evidence>
<dbReference type="PANTHER" id="PTHR13501:SF8">
    <property type="entry name" value="LARGE RIBOSOMAL SUBUNIT PROTEIN UL22M"/>
    <property type="match status" value="1"/>
</dbReference>
<comment type="similarity">
    <text evidence="1 7 8">Belongs to the universal ribosomal protein uL22 family.</text>
</comment>
<evidence type="ECO:0000256" key="5">
    <source>
        <dbReference type="ARBA" id="ARBA00023274"/>
    </source>
</evidence>
<feature type="region of interest" description="Disordered" evidence="11">
    <location>
        <begin position="113"/>
        <end position="144"/>
    </location>
</feature>
<dbReference type="NCBIfam" id="TIGR01044">
    <property type="entry name" value="rplV_bact"/>
    <property type="match status" value="1"/>
</dbReference>
<reference evidence="12" key="1">
    <citation type="journal article" date="2015" name="ISME J.">
        <title>Aquifer environment selects for microbial species cohorts in sediment and groundwater.</title>
        <authorList>
            <person name="Hug L.A."/>
            <person name="Thomas B.C."/>
            <person name="Brown C.T."/>
            <person name="Frischkorn K.R."/>
            <person name="Williams K.H."/>
            <person name="Tringe S.G."/>
            <person name="Banfield J.F."/>
        </authorList>
    </citation>
    <scope>NUCLEOTIDE SEQUENCE</scope>
</reference>
<organism evidence="12">
    <name type="scientific">uncultured Microgenomates bacterium Rifle_16ft_4_minimus_28007</name>
    <dbReference type="NCBI Taxonomy" id="1665113"/>
    <lineage>
        <taxon>Bacteria</taxon>
        <taxon>Candidatus Microgenomatota</taxon>
        <taxon>environmental samples</taxon>
    </lineage>
</organism>
<dbReference type="SUPFAM" id="SSF54843">
    <property type="entry name" value="Ribosomal protein L22"/>
    <property type="match status" value="1"/>
</dbReference>
<proteinExistence type="inferred from homology"/>
<evidence type="ECO:0000256" key="3">
    <source>
        <dbReference type="ARBA" id="ARBA00022884"/>
    </source>
</evidence>
<dbReference type="InterPro" id="IPR047867">
    <property type="entry name" value="Ribosomal_uL22_bac/org-type"/>
</dbReference>
<dbReference type="CDD" id="cd00336">
    <property type="entry name" value="Ribosomal_L22"/>
    <property type="match status" value="1"/>
</dbReference>
<dbReference type="Pfam" id="PF00237">
    <property type="entry name" value="Ribosomal_L22"/>
    <property type="match status" value="1"/>
</dbReference>
<protein>
    <recommendedName>
        <fullName evidence="6 7">Large ribosomal subunit protein uL22</fullName>
    </recommendedName>
</protein>
<feature type="compositionally biased region" description="Basic and acidic residues" evidence="11">
    <location>
        <begin position="134"/>
        <end position="144"/>
    </location>
</feature>
<dbReference type="HAMAP" id="MF_01331_B">
    <property type="entry name" value="Ribosomal_uL22_B"/>
    <property type="match status" value="1"/>
</dbReference>
<comment type="function">
    <text evidence="7">The globular domain of the protein is located near the polypeptide exit tunnel on the outside of the subunit, while an extended beta-hairpin is found that lines the wall of the exit tunnel in the center of the 70S ribosome.</text>
</comment>
<evidence type="ECO:0000256" key="8">
    <source>
        <dbReference type="RuleBase" id="RU004005"/>
    </source>
</evidence>
<dbReference type="PANTHER" id="PTHR13501">
    <property type="entry name" value="CHLOROPLAST 50S RIBOSOMAL PROTEIN L22-RELATED"/>
    <property type="match status" value="1"/>
</dbReference>
<dbReference type="GO" id="GO:0022625">
    <property type="term" value="C:cytosolic large ribosomal subunit"/>
    <property type="evidence" value="ECO:0007669"/>
    <property type="project" value="TreeGrafter"/>
</dbReference>
<evidence type="ECO:0000256" key="4">
    <source>
        <dbReference type="ARBA" id="ARBA00022980"/>
    </source>
</evidence>
<sequence length="144" mass="16028">MEIVAVAKNVRISPQKARLVVDQIKKMGPQEAIKMLDFIPKGASSAIKKIIASAIANAKNNFGLSQDTLTFKEISVTKGIVFKRYRAVSRGRVHPILKRTSHIKVVLKSEQKKEVSQKEVSQVSKVPEVPKVSKVPEVEKKNEK</sequence>